<reference evidence="1" key="1">
    <citation type="submission" date="2014-05" db="EMBL/GenBank/DDBJ databases">
        <authorList>
            <person name="Chronopoulou M."/>
        </authorList>
    </citation>
    <scope>NUCLEOTIDE SEQUENCE</scope>
    <source>
        <tissue evidence="1">Whole organism</tissue>
    </source>
</reference>
<organism evidence="1">
    <name type="scientific">Lepeophtheirus salmonis</name>
    <name type="common">Salmon louse</name>
    <name type="synonym">Caligus salmonis</name>
    <dbReference type="NCBI Taxonomy" id="72036"/>
    <lineage>
        <taxon>Eukaryota</taxon>
        <taxon>Metazoa</taxon>
        <taxon>Ecdysozoa</taxon>
        <taxon>Arthropoda</taxon>
        <taxon>Crustacea</taxon>
        <taxon>Multicrustacea</taxon>
        <taxon>Hexanauplia</taxon>
        <taxon>Copepoda</taxon>
        <taxon>Siphonostomatoida</taxon>
        <taxon>Caligidae</taxon>
        <taxon>Lepeophtheirus</taxon>
    </lineage>
</organism>
<proteinExistence type="predicted"/>
<evidence type="ECO:0000313" key="1">
    <source>
        <dbReference type="EMBL" id="CDW38695.1"/>
    </source>
</evidence>
<protein>
    <submittedName>
        <fullName evidence="1">Uncharacterized protein</fullName>
    </submittedName>
</protein>
<dbReference type="AlphaFoldDB" id="A0A0K2UKS3"/>
<name>A0A0K2UKS3_LEPSM</name>
<sequence>MSSQQYSRLKESILLHADYTLREEASVTGMARTTIYNAKKRIDQYMNIERKVGFGKKHIINANAL</sequence>
<dbReference type="EMBL" id="HACA01021334">
    <property type="protein sequence ID" value="CDW38695.1"/>
    <property type="molecule type" value="Transcribed_RNA"/>
</dbReference>
<accession>A0A0K2UKS3</accession>